<proteinExistence type="predicted"/>
<evidence type="ECO:0000313" key="2">
    <source>
        <dbReference type="Proteomes" id="UP001062846"/>
    </source>
</evidence>
<gene>
    <name evidence="1" type="ORF">RHMOL_Rhmol09G0241400</name>
</gene>
<protein>
    <submittedName>
        <fullName evidence="1">Uncharacterized protein</fullName>
    </submittedName>
</protein>
<organism evidence="1 2">
    <name type="scientific">Rhododendron molle</name>
    <name type="common">Chinese azalea</name>
    <name type="synonym">Azalea mollis</name>
    <dbReference type="NCBI Taxonomy" id="49168"/>
    <lineage>
        <taxon>Eukaryota</taxon>
        <taxon>Viridiplantae</taxon>
        <taxon>Streptophyta</taxon>
        <taxon>Embryophyta</taxon>
        <taxon>Tracheophyta</taxon>
        <taxon>Spermatophyta</taxon>
        <taxon>Magnoliopsida</taxon>
        <taxon>eudicotyledons</taxon>
        <taxon>Gunneridae</taxon>
        <taxon>Pentapetalae</taxon>
        <taxon>asterids</taxon>
        <taxon>Ericales</taxon>
        <taxon>Ericaceae</taxon>
        <taxon>Ericoideae</taxon>
        <taxon>Rhodoreae</taxon>
        <taxon>Rhododendron</taxon>
    </lineage>
</organism>
<evidence type="ECO:0000313" key="1">
    <source>
        <dbReference type="EMBL" id="KAI8540173.1"/>
    </source>
</evidence>
<reference evidence="1" key="1">
    <citation type="submission" date="2022-02" db="EMBL/GenBank/DDBJ databases">
        <title>Plant Genome Project.</title>
        <authorList>
            <person name="Zhang R.-G."/>
        </authorList>
    </citation>
    <scope>NUCLEOTIDE SEQUENCE</scope>
    <source>
        <strain evidence="1">AT1</strain>
    </source>
</reference>
<sequence length="588" mass="66198">MLLAIVSSALIIYAVHITVRMLLPPSPPRTEAPAGTTAEHRKRGEDWEKKAEGSLVSHGALYNFFTLGLFSSKYEVAAGLFDKAAIAFQLARSWDQAGSAYMKLANCCLKMDMKYEAGLAYVDAANCYKKTNCKESISCLKQAVNLFLGVGQLLISAVNYKEIAKLYEAEQNFDQAIVYYERAADLFHSEGETISLKDCWGETAGLFNKAAIAFKLAKSWDQAGSTYMKLANYRLKMDMKYEAGLAYVDAANCYKKTNCKESISCLEQAVDMFLGVGCLDESAVKYEEIAKLYEAEQNFDQAIVYYERAADLFHSEEETISLKVCWEETAGLFNKAAIVFKLAKSWDQAGSTYMKLANCRLKMDMKYEAGLAYVDAANCYKKTNCKESISCLEQAVDMFLGVGCLDESAVKYEEIAKLYEGEQNFDQAIVYYESAADLFHSEENTESLKECRGKIAQFAAQIEDYQKSIEIYEDIAWQLLSNNRRYEAKEKLLHAGICQLCKGKGDVVAINKALDRYQYLADAVDQEDVAKFTDAVKEFDRMTQPDAWRTTLLLRVKEALNAKEIWDGDLFPHVLHNRMLGGQPFSFE</sequence>
<dbReference type="EMBL" id="CM046396">
    <property type="protein sequence ID" value="KAI8540173.1"/>
    <property type="molecule type" value="Genomic_DNA"/>
</dbReference>
<name>A0ACC0MIK1_RHOML</name>
<accession>A0ACC0MIK1</accession>
<comment type="caution">
    <text evidence="1">The sequence shown here is derived from an EMBL/GenBank/DDBJ whole genome shotgun (WGS) entry which is preliminary data.</text>
</comment>
<keyword evidence="2" id="KW-1185">Reference proteome</keyword>
<dbReference type="Proteomes" id="UP001062846">
    <property type="component" value="Chromosome 9"/>
</dbReference>